<reference evidence="2" key="1">
    <citation type="submission" date="2025-08" db="UniProtKB">
        <authorList>
            <consortium name="Ensembl"/>
        </authorList>
    </citation>
    <scope>IDENTIFICATION</scope>
</reference>
<organism evidence="2 3">
    <name type="scientific">Leptobrachium leishanense</name>
    <name type="common">Leishan spiny toad</name>
    <dbReference type="NCBI Taxonomy" id="445787"/>
    <lineage>
        <taxon>Eukaryota</taxon>
        <taxon>Metazoa</taxon>
        <taxon>Chordata</taxon>
        <taxon>Craniata</taxon>
        <taxon>Vertebrata</taxon>
        <taxon>Euteleostomi</taxon>
        <taxon>Amphibia</taxon>
        <taxon>Batrachia</taxon>
        <taxon>Anura</taxon>
        <taxon>Pelobatoidea</taxon>
        <taxon>Megophryidae</taxon>
        <taxon>Leptobrachium</taxon>
    </lineage>
</organism>
<evidence type="ECO:0000256" key="1">
    <source>
        <dbReference type="SAM" id="MobiDB-lite"/>
    </source>
</evidence>
<protein>
    <submittedName>
        <fullName evidence="2">Uncharacterized protein</fullName>
    </submittedName>
</protein>
<feature type="compositionally biased region" description="Pro residues" evidence="1">
    <location>
        <begin position="77"/>
        <end position="95"/>
    </location>
</feature>
<proteinExistence type="predicted"/>
<sequence length="160" mass="17272">TSTQRAFFLLNRSPCLHLPQVNPFSAGWSNSRERVNLGCCVGSSSSSRAVPSNIRQKLELRLPRLQQISASQSHAPVQPPPAQCLPPSTDPPPAHKAPRKNSSCTALCVAGVGWTVVLLWCRGQCRRSFFGVVCVQGAGLWTEADTVRGGAVQGREIGRR</sequence>
<accession>A0A8C5PRA5</accession>
<evidence type="ECO:0000313" key="2">
    <source>
        <dbReference type="Ensembl" id="ENSLLEP00000026726.1"/>
    </source>
</evidence>
<dbReference type="AlphaFoldDB" id="A0A8C5PRA5"/>
<reference evidence="2" key="2">
    <citation type="submission" date="2025-09" db="UniProtKB">
        <authorList>
            <consortium name="Ensembl"/>
        </authorList>
    </citation>
    <scope>IDENTIFICATION</scope>
</reference>
<name>A0A8C5PRA5_9ANUR</name>
<dbReference type="Proteomes" id="UP000694569">
    <property type="component" value="Unplaced"/>
</dbReference>
<keyword evidence="3" id="KW-1185">Reference proteome</keyword>
<dbReference type="Ensembl" id="ENSLLET00000027768.1">
    <property type="protein sequence ID" value="ENSLLEP00000026726.1"/>
    <property type="gene ID" value="ENSLLEG00000016960.1"/>
</dbReference>
<evidence type="ECO:0000313" key="3">
    <source>
        <dbReference type="Proteomes" id="UP000694569"/>
    </source>
</evidence>
<feature type="region of interest" description="Disordered" evidence="1">
    <location>
        <begin position="69"/>
        <end position="97"/>
    </location>
</feature>